<dbReference type="GO" id="GO:0003700">
    <property type="term" value="F:DNA-binding transcription factor activity"/>
    <property type="evidence" value="ECO:0007669"/>
    <property type="project" value="UniProtKB-UniRule"/>
</dbReference>
<evidence type="ECO:0000256" key="2">
    <source>
        <dbReference type="ARBA" id="ARBA00022596"/>
    </source>
</evidence>
<evidence type="ECO:0000256" key="3">
    <source>
        <dbReference type="ARBA" id="ARBA00022723"/>
    </source>
</evidence>
<feature type="binding site" evidence="7">
    <location>
        <position position="86"/>
    </location>
    <ligand>
        <name>Ni(2+)</name>
        <dbReference type="ChEBI" id="CHEBI:49786"/>
    </ligand>
</feature>
<evidence type="ECO:0000256" key="7">
    <source>
        <dbReference type="HAMAP-Rule" id="MF_00476"/>
    </source>
</evidence>
<dbReference type="AlphaFoldDB" id="B3EQP0"/>
<feature type="domain" description="Transcription factor NikR nickel binding C-terminal" evidence="9">
    <location>
        <begin position="53"/>
        <end position="127"/>
    </location>
</feature>
<feature type="binding site" evidence="7">
    <location>
        <position position="94"/>
    </location>
    <ligand>
        <name>Ni(2+)</name>
        <dbReference type="ChEBI" id="CHEBI:49786"/>
    </ligand>
</feature>
<dbReference type="InterPro" id="IPR010985">
    <property type="entry name" value="Ribbon_hlx_hlx"/>
</dbReference>
<dbReference type="NCBIfam" id="NF001884">
    <property type="entry name" value="PRK00630.1"/>
    <property type="match status" value="1"/>
</dbReference>
<reference evidence="10" key="1">
    <citation type="submission" date="2008-06" db="EMBL/GenBank/DDBJ databases">
        <title>Complete sequence of Chlorobium phaeobacteroides BS1.</title>
        <authorList>
            <consortium name="US DOE Joint Genome Institute"/>
            <person name="Lucas S."/>
            <person name="Copeland A."/>
            <person name="Lapidus A."/>
            <person name="Glavina del Rio T."/>
            <person name="Dalin E."/>
            <person name="Tice H."/>
            <person name="Bruce D."/>
            <person name="Goodwin L."/>
            <person name="Pitluck S."/>
            <person name="Schmutz J."/>
            <person name="Larimer F."/>
            <person name="Land M."/>
            <person name="Hauser L."/>
            <person name="Kyrpides N."/>
            <person name="Ovchinnikova G."/>
            <person name="Li T."/>
            <person name="Liu Z."/>
            <person name="Zhao F."/>
            <person name="Overmann J."/>
            <person name="Bryant D.A."/>
            <person name="Richardson P."/>
        </authorList>
    </citation>
    <scope>NUCLEOTIDE SEQUENCE [LARGE SCALE GENOMIC DNA]</scope>
    <source>
        <strain evidence="10">BS1</strain>
    </source>
</reference>
<feature type="binding site" evidence="7">
    <location>
        <position position="88"/>
    </location>
    <ligand>
        <name>Ni(2+)</name>
        <dbReference type="ChEBI" id="CHEBI:49786"/>
    </ligand>
</feature>
<dbReference type="EMBL" id="CP001101">
    <property type="protein sequence ID" value="ACE04073.1"/>
    <property type="molecule type" value="Genomic_DNA"/>
</dbReference>
<comment type="similarity">
    <text evidence="1 7">Belongs to the transcriptional regulatory CopG/NikR family.</text>
</comment>
<dbReference type="InterPro" id="IPR045865">
    <property type="entry name" value="ACT-like_dom_sf"/>
</dbReference>
<feature type="binding site" evidence="7">
    <location>
        <position position="75"/>
    </location>
    <ligand>
        <name>Ni(2+)</name>
        <dbReference type="ChEBI" id="CHEBI:49786"/>
    </ligand>
</feature>
<evidence type="ECO:0000259" key="8">
    <source>
        <dbReference type="Pfam" id="PF01402"/>
    </source>
</evidence>
<dbReference type="Gene3D" id="3.30.70.1150">
    <property type="entry name" value="ACT-like. Chain A, domain 2"/>
    <property type="match status" value="1"/>
</dbReference>
<keyword evidence="3 7" id="KW-0479">Metal-binding</keyword>
<dbReference type="KEGG" id="cpb:Cphamn1_1135"/>
<keyword evidence="6 7" id="KW-0804">Transcription</keyword>
<dbReference type="SUPFAM" id="SSF55021">
    <property type="entry name" value="ACT-like"/>
    <property type="match status" value="1"/>
</dbReference>
<keyword evidence="5 7" id="KW-0238">DNA-binding</keyword>
<dbReference type="InterPro" id="IPR002145">
    <property type="entry name" value="CopG"/>
</dbReference>
<name>B3EQP0_CHLPB</name>
<dbReference type="GO" id="GO:0003677">
    <property type="term" value="F:DNA binding"/>
    <property type="evidence" value="ECO:0007669"/>
    <property type="project" value="UniProtKB-KW"/>
</dbReference>
<dbReference type="PANTHER" id="PTHR34719:SF2">
    <property type="entry name" value="NICKEL-RESPONSIVE REGULATOR"/>
    <property type="match status" value="1"/>
</dbReference>
<proteinExistence type="inferred from homology"/>
<dbReference type="PANTHER" id="PTHR34719">
    <property type="entry name" value="NICKEL-RESPONSIVE REGULATOR"/>
    <property type="match status" value="1"/>
</dbReference>
<dbReference type="Gene3D" id="1.10.1220.10">
    <property type="entry name" value="Met repressor-like"/>
    <property type="match status" value="1"/>
</dbReference>
<evidence type="ECO:0000259" key="9">
    <source>
        <dbReference type="Pfam" id="PF08753"/>
    </source>
</evidence>
<protein>
    <recommendedName>
        <fullName evidence="7">Putative nickel-responsive regulator</fullName>
    </recommendedName>
</protein>
<dbReference type="NCBIfam" id="NF002169">
    <property type="entry name" value="PRK01002.1"/>
    <property type="match status" value="1"/>
</dbReference>
<dbReference type="InterPro" id="IPR027271">
    <property type="entry name" value="Acetolactate_synth/TF_NikR_C"/>
</dbReference>
<dbReference type="GO" id="GO:0016151">
    <property type="term" value="F:nickel cation binding"/>
    <property type="evidence" value="ECO:0007669"/>
    <property type="project" value="UniProtKB-UniRule"/>
</dbReference>
<gene>
    <name evidence="10" type="ordered locus">Cphamn1_1135</name>
</gene>
<dbReference type="NCBIfam" id="NF003381">
    <property type="entry name" value="PRK04460.1"/>
    <property type="match status" value="1"/>
</dbReference>
<dbReference type="NCBIfam" id="NF002815">
    <property type="entry name" value="PRK02967.1"/>
    <property type="match status" value="1"/>
</dbReference>
<dbReference type="STRING" id="331678.Cphamn1_1135"/>
<dbReference type="Pfam" id="PF01402">
    <property type="entry name" value="RHH_1"/>
    <property type="match status" value="1"/>
</dbReference>
<dbReference type="eggNOG" id="COG0864">
    <property type="taxonomic scope" value="Bacteria"/>
</dbReference>
<dbReference type="HAMAP" id="MF_00476">
    <property type="entry name" value="NikR"/>
    <property type="match status" value="1"/>
</dbReference>
<keyword evidence="2 7" id="KW-0533">Nickel</keyword>
<comment type="function">
    <text evidence="7">Transcriptional regulator.</text>
</comment>
<dbReference type="InterPro" id="IPR014864">
    <property type="entry name" value="TF_NikR_Ni-bd_C"/>
</dbReference>
<dbReference type="CDD" id="cd22231">
    <property type="entry name" value="RHH_NikR_HicB-like"/>
    <property type="match status" value="1"/>
</dbReference>
<dbReference type="OrthoDB" id="9806294at2"/>
<accession>B3EQP0</accession>
<dbReference type="InterPro" id="IPR013321">
    <property type="entry name" value="Arc_rbn_hlx_hlx"/>
</dbReference>
<evidence type="ECO:0000256" key="5">
    <source>
        <dbReference type="ARBA" id="ARBA00023125"/>
    </source>
</evidence>
<evidence type="ECO:0000256" key="1">
    <source>
        <dbReference type="ARBA" id="ARBA00008478"/>
    </source>
</evidence>
<dbReference type="InterPro" id="IPR022988">
    <property type="entry name" value="Ni_resp_reg_NikR"/>
</dbReference>
<evidence type="ECO:0000256" key="6">
    <source>
        <dbReference type="ARBA" id="ARBA00023163"/>
    </source>
</evidence>
<dbReference type="InterPro" id="IPR050192">
    <property type="entry name" value="CopG/NikR_regulator"/>
</dbReference>
<organism evidence="10">
    <name type="scientific">Chlorobium phaeobacteroides (strain BS1)</name>
    <dbReference type="NCBI Taxonomy" id="331678"/>
    <lineage>
        <taxon>Bacteria</taxon>
        <taxon>Pseudomonadati</taxon>
        <taxon>Chlorobiota</taxon>
        <taxon>Chlorobiia</taxon>
        <taxon>Chlorobiales</taxon>
        <taxon>Chlorobiaceae</taxon>
        <taxon>Chlorobium/Pelodictyon group</taxon>
        <taxon>Chlorobium</taxon>
    </lineage>
</organism>
<dbReference type="HOGENOM" id="CLU_113319_1_1_10"/>
<evidence type="ECO:0000313" key="10">
    <source>
        <dbReference type="EMBL" id="ACE04073.1"/>
    </source>
</evidence>
<dbReference type="Pfam" id="PF08753">
    <property type="entry name" value="NikR_C"/>
    <property type="match status" value="1"/>
</dbReference>
<evidence type="ECO:0000256" key="4">
    <source>
        <dbReference type="ARBA" id="ARBA00023015"/>
    </source>
</evidence>
<keyword evidence="4 7" id="KW-0805">Transcription regulation</keyword>
<sequence>MKRFGVSLEDDLLEKLDELVASRAFPNRSQAIRFLIRKHLTEERWKNNREVSACLVLVYDHHKSDLQHKLTGIQHEYHHLVLCSQHVHLDHDNCMETITLKGKAAALEELSDKLMALKGIIHGELVMSVSG</sequence>
<dbReference type="SUPFAM" id="SSF47598">
    <property type="entry name" value="Ribbon-helix-helix"/>
    <property type="match status" value="1"/>
</dbReference>
<feature type="domain" description="Ribbon-helix-helix protein CopG" evidence="8">
    <location>
        <begin position="2"/>
        <end position="43"/>
    </location>
</feature>
<dbReference type="GO" id="GO:0010045">
    <property type="term" value="P:response to nickel cation"/>
    <property type="evidence" value="ECO:0007669"/>
    <property type="project" value="InterPro"/>
</dbReference>
<comment type="cofactor">
    <cofactor evidence="7">
        <name>Ni(2+)</name>
        <dbReference type="ChEBI" id="CHEBI:49786"/>
    </cofactor>
    <text evidence="7">Binds 1 nickel ion per subunit.</text>
</comment>